<dbReference type="RefSeq" id="WP_182151673.1">
    <property type="nucleotide sequence ID" value="NZ_JACEZU010000001.1"/>
</dbReference>
<dbReference type="Proteomes" id="UP000573499">
    <property type="component" value="Unassembled WGS sequence"/>
</dbReference>
<keyword evidence="2" id="KW-1185">Reference proteome</keyword>
<protein>
    <recommendedName>
        <fullName evidence="3">PIN domain-containing protein</fullName>
    </recommendedName>
</protein>
<evidence type="ECO:0000313" key="1">
    <source>
        <dbReference type="EMBL" id="MBA5685929.1"/>
    </source>
</evidence>
<proteinExistence type="predicted"/>
<evidence type="ECO:0008006" key="3">
    <source>
        <dbReference type="Google" id="ProtNLM"/>
    </source>
</evidence>
<sequence>MPQISASGIRSDVLNDLRPLFETVPMLKMFAGIAQLSLIIDANILMGDLLWMTKKRATAGARTELFELLKAGTIQAFAPTFLIDEMAVNLTREAKRKKISLDALNGVWMEYREFISFVDVGGPDAAFLDPKDAPYIKLQQKIGALIYSRDEHIKMMNGIVVSAAIVASLRIYSRHVVVESPPYH</sequence>
<reference evidence="1 2" key="1">
    <citation type="submission" date="2020-07" db="EMBL/GenBank/DDBJ databases">
        <title>Novel species isolated from subtropical streams in China.</title>
        <authorList>
            <person name="Lu H."/>
        </authorList>
    </citation>
    <scope>NUCLEOTIDE SEQUENCE [LARGE SCALE GENOMIC DNA]</scope>
    <source>
        <strain evidence="1 2">LX47W</strain>
    </source>
</reference>
<comment type="caution">
    <text evidence="1">The sequence shown here is derived from an EMBL/GenBank/DDBJ whole genome shotgun (WGS) entry which is preliminary data.</text>
</comment>
<organism evidence="1 2">
    <name type="scientific">Rugamonas apoptosis</name>
    <dbReference type="NCBI Taxonomy" id="2758570"/>
    <lineage>
        <taxon>Bacteria</taxon>
        <taxon>Pseudomonadati</taxon>
        <taxon>Pseudomonadota</taxon>
        <taxon>Betaproteobacteria</taxon>
        <taxon>Burkholderiales</taxon>
        <taxon>Oxalobacteraceae</taxon>
        <taxon>Telluria group</taxon>
        <taxon>Rugamonas</taxon>
    </lineage>
</organism>
<gene>
    <name evidence="1" type="ORF">H3H39_02535</name>
</gene>
<dbReference type="EMBL" id="JACEZU010000001">
    <property type="protein sequence ID" value="MBA5685929.1"/>
    <property type="molecule type" value="Genomic_DNA"/>
</dbReference>
<evidence type="ECO:0000313" key="2">
    <source>
        <dbReference type="Proteomes" id="UP000573499"/>
    </source>
</evidence>
<name>A0A7W2F6F3_9BURK</name>
<dbReference type="AlphaFoldDB" id="A0A7W2F6F3"/>
<accession>A0A7W2F6F3</accession>